<dbReference type="InterPro" id="IPR052162">
    <property type="entry name" value="Sensor_kinase/Photoreceptor"/>
</dbReference>
<dbReference type="Pfam" id="PF13426">
    <property type="entry name" value="PAS_9"/>
    <property type="match status" value="1"/>
</dbReference>
<dbReference type="EMBL" id="VNIK02000002">
    <property type="protein sequence ID" value="KAB5490907.1"/>
    <property type="molecule type" value="Genomic_DNA"/>
</dbReference>
<comment type="caution">
    <text evidence="8">The sequence shown here is derived from an EMBL/GenBank/DDBJ whole genome shotgun (WGS) entry which is preliminary data.</text>
</comment>
<evidence type="ECO:0000256" key="3">
    <source>
        <dbReference type="ARBA" id="ARBA00022553"/>
    </source>
</evidence>
<evidence type="ECO:0000259" key="6">
    <source>
        <dbReference type="PROSITE" id="PS50109"/>
    </source>
</evidence>
<dbReference type="NCBIfam" id="TIGR00229">
    <property type="entry name" value="sensory_box"/>
    <property type="match status" value="1"/>
</dbReference>
<dbReference type="InterPro" id="IPR005467">
    <property type="entry name" value="His_kinase_dom"/>
</dbReference>
<name>A0A5N5IRR8_9FLAO</name>
<dbReference type="CDD" id="cd00082">
    <property type="entry name" value="HisKA"/>
    <property type="match status" value="1"/>
</dbReference>
<gene>
    <name evidence="8" type="ORF">FOT42_005615</name>
</gene>
<dbReference type="SMART" id="SM00091">
    <property type="entry name" value="PAS"/>
    <property type="match status" value="1"/>
</dbReference>
<evidence type="ECO:0000313" key="9">
    <source>
        <dbReference type="Proteomes" id="UP000319204"/>
    </source>
</evidence>
<dbReference type="InterPro" id="IPR003661">
    <property type="entry name" value="HisK_dim/P_dom"/>
</dbReference>
<dbReference type="InterPro" id="IPR003594">
    <property type="entry name" value="HATPase_dom"/>
</dbReference>
<feature type="domain" description="Histidine kinase" evidence="6">
    <location>
        <begin position="140"/>
        <end position="350"/>
    </location>
</feature>
<feature type="domain" description="PAS" evidence="7">
    <location>
        <begin position="1"/>
        <end position="57"/>
    </location>
</feature>
<dbReference type="InterPro" id="IPR000014">
    <property type="entry name" value="PAS"/>
</dbReference>
<dbReference type="GO" id="GO:0000155">
    <property type="term" value="F:phosphorelay sensor kinase activity"/>
    <property type="evidence" value="ECO:0007669"/>
    <property type="project" value="InterPro"/>
</dbReference>
<dbReference type="PROSITE" id="PS50109">
    <property type="entry name" value="HIS_KIN"/>
    <property type="match status" value="1"/>
</dbReference>
<dbReference type="Pfam" id="PF02518">
    <property type="entry name" value="HATPase_c"/>
    <property type="match status" value="1"/>
</dbReference>
<keyword evidence="3" id="KW-0597">Phosphoprotein</keyword>
<evidence type="ECO:0000256" key="4">
    <source>
        <dbReference type="ARBA" id="ARBA00022679"/>
    </source>
</evidence>
<dbReference type="CDD" id="cd00130">
    <property type="entry name" value="PAS"/>
    <property type="match status" value="1"/>
</dbReference>
<dbReference type="AlphaFoldDB" id="A0A5N5IRR8"/>
<dbReference type="RefSeq" id="WP_151889597.1">
    <property type="nucleotide sequence ID" value="NZ_VNIK02000002.1"/>
</dbReference>
<evidence type="ECO:0000259" key="7">
    <source>
        <dbReference type="PROSITE" id="PS50112"/>
    </source>
</evidence>
<dbReference type="Gene3D" id="1.10.287.130">
    <property type="match status" value="1"/>
</dbReference>
<reference evidence="8" key="1">
    <citation type="submission" date="2019-10" db="EMBL/GenBank/DDBJ databases">
        <title>Muricauda hadale sp. nov., a piezophilic bacterium isolated from hadopelagic water of the Mariana Trench.</title>
        <authorList>
            <person name="Wei Y."/>
        </authorList>
    </citation>
    <scope>NUCLEOTIDE SEQUENCE [LARGE SCALE GENOMIC DNA]</scope>
    <source>
        <strain evidence="8">MT-229</strain>
    </source>
</reference>
<organism evidence="8 9">
    <name type="scientific">Flagellimonas hadalis</name>
    <dbReference type="NCBI Taxonomy" id="2597517"/>
    <lineage>
        <taxon>Bacteria</taxon>
        <taxon>Pseudomonadati</taxon>
        <taxon>Bacteroidota</taxon>
        <taxon>Flavobacteriia</taxon>
        <taxon>Flavobacteriales</taxon>
        <taxon>Flavobacteriaceae</taxon>
        <taxon>Flagellimonas</taxon>
    </lineage>
</organism>
<dbReference type="SUPFAM" id="SSF55874">
    <property type="entry name" value="ATPase domain of HSP90 chaperone/DNA topoisomerase II/histidine kinase"/>
    <property type="match status" value="1"/>
</dbReference>
<dbReference type="PROSITE" id="PS50112">
    <property type="entry name" value="PAS"/>
    <property type="match status" value="1"/>
</dbReference>
<dbReference type="SMART" id="SM00387">
    <property type="entry name" value="HATPase_c"/>
    <property type="match status" value="1"/>
</dbReference>
<accession>A0A5N5IRR8</accession>
<dbReference type="EC" id="2.7.13.3" evidence="2"/>
<dbReference type="InterPro" id="IPR035965">
    <property type="entry name" value="PAS-like_dom_sf"/>
</dbReference>
<dbReference type="PANTHER" id="PTHR43304:SF1">
    <property type="entry name" value="PAC DOMAIN-CONTAINING PROTEIN"/>
    <property type="match status" value="1"/>
</dbReference>
<evidence type="ECO:0000313" key="8">
    <source>
        <dbReference type="EMBL" id="KAB5490907.1"/>
    </source>
</evidence>
<dbReference type="InterPro" id="IPR036097">
    <property type="entry name" value="HisK_dim/P_sf"/>
</dbReference>
<protein>
    <recommendedName>
        <fullName evidence="2">histidine kinase</fullName>
        <ecNumber evidence="2">2.7.13.3</ecNumber>
    </recommendedName>
</protein>
<dbReference type="OrthoDB" id="5522855at2"/>
<dbReference type="Gene3D" id="3.30.565.10">
    <property type="entry name" value="Histidine kinase-like ATPase, C-terminal domain"/>
    <property type="match status" value="1"/>
</dbReference>
<evidence type="ECO:0000256" key="5">
    <source>
        <dbReference type="ARBA" id="ARBA00022777"/>
    </source>
</evidence>
<evidence type="ECO:0000256" key="2">
    <source>
        <dbReference type="ARBA" id="ARBA00012438"/>
    </source>
</evidence>
<sequence>MYLQLEPLFEQSTDCLCIADYDGYFVKTNPAFVELLGYSEEELGSKPISEFIYEEDRKLTAGHRAKLKQNVPLVNFENRYVCKNGELVWLHWTSIPVEEEKLIYAIAKDVTRKKELESERISRLSQLSEVNEKLKRLNYTTSHDLRSPLNNLISMVDLIDPSKIEDTETLEILSYIRLSAEGLKTSLNSLVENNILAEKKEMVGFYATLLKVQKTIGTLIQNAGAKFEVDFSALEGVEFIPSYMESVFLNLITNSIKYARPGVPPVISIRSVWEDSGQTLIYSDNGMGFDMDKVGHLVFSLDQKFHGNKDSKGVGLYLVHSHITYLGGSISVESIVNEGTTFTIKFEPKMLLVAQG</sequence>
<proteinExistence type="predicted"/>
<dbReference type="SUPFAM" id="SSF47384">
    <property type="entry name" value="Homodimeric domain of signal transducing histidine kinase"/>
    <property type="match status" value="1"/>
</dbReference>
<dbReference type="Gene3D" id="3.30.450.20">
    <property type="entry name" value="PAS domain"/>
    <property type="match status" value="1"/>
</dbReference>
<keyword evidence="4" id="KW-0808">Transferase</keyword>
<evidence type="ECO:0000256" key="1">
    <source>
        <dbReference type="ARBA" id="ARBA00000085"/>
    </source>
</evidence>
<dbReference type="SUPFAM" id="SSF55785">
    <property type="entry name" value="PYP-like sensor domain (PAS domain)"/>
    <property type="match status" value="1"/>
</dbReference>
<dbReference type="Proteomes" id="UP000319204">
    <property type="component" value="Unassembled WGS sequence"/>
</dbReference>
<dbReference type="InterPro" id="IPR036890">
    <property type="entry name" value="HATPase_C_sf"/>
</dbReference>
<dbReference type="PANTHER" id="PTHR43304">
    <property type="entry name" value="PHYTOCHROME-LIKE PROTEIN CPH1"/>
    <property type="match status" value="1"/>
</dbReference>
<comment type="catalytic activity">
    <reaction evidence="1">
        <text>ATP + protein L-histidine = ADP + protein N-phospho-L-histidine.</text>
        <dbReference type="EC" id="2.7.13.3"/>
    </reaction>
</comment>
<keyword evidence="5" id="KW-0418">Kinase</keyword>
<keyword evidence="9" id="KW-1185">Reference proteome</keyword>